<comment type="caution">
    <text evidence="14">The sequence shown here is derived from an EMBL/GenBank/DDBJ whole genome shotgun (WGS) entry which is preliminary data.</text>
</comment>
<dbReference type="SUPFAM" id="SSF52540">
    <property type="entry name" value="P-loop containing nucleoside triphosphate hydrolases"/>
    <property type="match status" value="1"/>
</dbReference>
<dbReference type="EMBL" id="JBHSIU010000004">
    <property type="protein sequence ID" value="MFC4996612.1"/>
    <property type="molecule type" value="Genomic_DNA"/>
</dbReference>
<dbReference type="NCBIfam" id="TIGR00174">
    <property type="entry name" value="miaA"/>
    <property type="match status" value="1"/>
</dbReference>
<dbReference type="PANTHER" id="PTHR11088:SF60">
    <property type="entry name" value="TRNA DIMETHYLALLYLTRANSFERASE"/>
    <property type="match status" value="1"/>
</dbReference>
<evidence type="ECO:0000256" key="13">
    <source>
        <dbReference type="RuleBase" id="RU003785"/>
    </source>
</evidence>
<dbReference type="HAMAP" id="MF_00185">
    <property type="entry name" value="IPP_trans"/>
    <property type="match status" value="1"/>
</dbReference>
<dbReference type="InterPro" id="IPR039657">
    <property type="entry name" value="Dimethylallyltransferase"/>
</dbReference>
<feature type="site" description="Interaction with substrate tRNA" evidence="10">
    <location>
        <position position="155"/>
    </location>
</feature>
<evidence type="ECO:0000256" key="7">
    <source>
        <dbReference type="ARBA" id="ARBA00022840"/>
    </source>
</evidence>
<keyword evidence="5 10" id="KW-0819">tRNA processing</keyword>
<protein>
    <recommendedName>
        <fullName evidence="10">tRNA dimethylallyltransferase</fullName>
        <ecNumber evidence="10">2.5.1.75</ecNumber>
    </recommendedName>
    <alternativeName>
        <fullName evidence="10">Dimethylallyl diphosphate:tRNA dimethylallyltransferase</fullName>
        <shortName evidence="10">DMAPP:tRNA dimethylallyltransferase</shortName>
        <shortName evidence="10">DMATase</shortName>
    </alternativeName>
    <alternativeName>
        <fullName evidence="10">Isopentenyl-diphosphate:tRNA isopentenyltransferase</fullName>
        <shortName evidence="10">IPP transferase</shortName>
        <shortName evidence="10">IPPT</shortName>
        <shortName evidence="10">IPTase</shortName>
    </alternativeName>
</protein>
<dbReference type="Pfam" id="PF01715">
    <property type="entry name" value="IPPT"/>
    <property type="match status" value="1"/>
</dbReference>
<comment type="catalytic activity">
    <reaction evidence="9 10 11">
        <text>adenosine(37) in tRNA + dimethylallyl diphosphate = N(6)-dimethylallyladenosine(37) in tRNA + diphosphate</text>
        <dbReference type="Rhea" id="RHEA:26482"/>
        <dbReference type="Rhea" id="RHEA-COMP:10162"/>
        <dbReference type="Rhea" id="RHEA-COMP:10375"/>
        <dbReference type="ChEBI" id="CHEBI:33019"/>
        <dbReference type="ChEBI" id="CHEBI:57623"/>
        <dbReference type="ChEBI" id="CHEBI:74411"/>
        <dbReference type="ChEBI" id="CHEBI:74415"/>
        <dbReference type="EC" id="2.5.1.75"/>
    </reaction>
</comment>
<evidence type="ECO:0000256" key="9">
    <source>
        <dbReference type="ARBA" id="ARBA00049563"/>
    </source>
</evidence>
<evidence type="ECO:0000256" key="11">
    <source>
        <dbReference type="RuleBase" id="RU003783"/>
    </source>
</evidence>
<dbReference type="Proteomes" id="UP001595912">
    <property type="component" value="Unassembled WGS sequence"/>
</dbReference>
<comment type="function">
    <text evidence="2 10 12">Catalyzes the transfer of a dimethylallyl group onto the adenine at position 37 in tRNAs that read codons beginning with uridine, leading to the formation of N6-(dimethylallyl)adenosine (i(6)A).</text>
</comment>
<feature type="binding site" evidence="10">
    <location>
        <begin position="43"/>
        <end position="50"/>
    </location>
    <ligand>
        <name>ATP</name>
        <dbReference type="ChEBI" id="CHEBI:30616"/>
    </ligand>
</feature>
<evidence type="ECO:0000256" key="3">
    <source>
        <dbReference type="ARBA" id="ARBA00005842"/>
    </source>
</evidence>
<dbReference type="Gene3D" id="3.40.50.300">
    <property type="entry name" value="P-loop containing nucleotide triphosphate hydrolases"/>
    <property type="match status" value="1"/>
</dbReference>
<dbReference type="InterPro" id="IPR018022">
    <property type="entry name" value="IPT"/>
</dbReference>
<comment type="subunit">
    <text evidence="10">Monomer.</text>
</comment>
<evidence type="ECO:0000256" key="8">
    <source>
        <dbReference type="ARBA" id="ARBA00022842"/>
    </source>
</evidence>
<keyword evidence="7 10" id="KW-0067">ATP-binding</keyword>
<evidence type="ECO:0000313" key="14">
    <source>
        <dbReference type="EMBL" id="MFC4996612.1"/>
    </source>
</evidence>
<comment type="caution">
    <text evidence="10">Lacks conserved residue(s) required for the propagation of feature annotation.</text>
</comment>
<keyword evidence="8 10" id="KW-0460">Magnesium</keyword>
<name>A0ABV9VNR1_9ACTN</name>
<feature type="site" description="Interaction with substrate tRNA" evidence="10">
    <location>
        <position position="134"/>
    </location>
</feature>
<proteinExistence type="inferred from homology"/>
<keyword evidence="6 10" id="KW-0547">Nucleotide-binding</keyword>
<evidence type="ECO:0000256" key="12">
    <source>
        <dbReference type="RuleBase" id="RU003784"/>
    </source>
</evidence>
<dbReference type="InterPro" id="IPR027417">
    <property type="entry name" value="P-loop_NTPase"/>
</dbReference>
<sequence length="335" mass="36005">MAGPGRRGRHPVRHDRTAAPLGAVRGRILRGELAVTRVLAVVGPTAAGKSALSLRLAHELGGEVVNADSMQLYRGMDIGTAKLTVAEREGVPHHVLDIWDVTEPASVAVYQRLARAAIDDIAARGRVPLLVGGSGLYVRAVLEDFDFPGTDPGLRDALEKELAEVGPEALHARLSSTDPEAAARILPGNGRRIVRALEVNALTGTTFTARLPSQPRPVYDALQLGVDVATAVLDERIEARVDAMWSAGLVEEVRALDAAGLRSGRTAGAALGYKQVLDYFSGLSDEPAARAETVRATRRFVRRQRSWFRRDDRIVWLDGGAADITATALEVVRQD</sequence>
<dbReference type="Gene3D" id="1.10.20.140">
    <property type="match status" value="1"/>
</dbReference>
<accession>A0ABV9VNR1</accession>
<gene>
    <name evidence="10 14" type="primary">miaA</name>
    <name evidence="14" type="ORF">ACFPIJ_02085</name>
</gene>
<organism evidence="14 15">
    <name type="scientific">Dactylosporangium cerinum</name>
    <dbReference type="NCBI Taxonomy" id="1434730"/>
    <lineage>
        <taxon>Bacteria</taxon>
        <taxon>Bacillati</taxon>
        <taxon>Actinomycetota</taxon>
        <taxon>Actinomycetes</taxon>
        <taxon>Micromonosporales</taxon>
        <taxon>Micromonosporaceae</taxon>
        <taxon>Dactylosporangium</taxon>
    </lineage>
</organism>
<evidence type="ECO:0000256" key="4">
    <source>
        <dbReference type="ARBA" id="ARBA00022679"/>
    </source>
</evidence>
<keyword evidence="4 10" id="KW-0808">Transferase</keyword>
<feature type="binding site" evidence="10">
    <location>
        <begin position="45"/>
        <end position="50"/>
    </location>
    <ligand>
        <name>substrate</name>
    </ligand>
</feature>
<comment type="cofactor">
    <cofactor evidence="1 10">
        <name>Mg(2+)</name>
        <dbReference type="ChEBI" id="CHEBI:18420"/>
    </cofactor>
</comment>
<dbReference type="GO" id="GO:0052381">
    <property type="term" value="F:tRNA dimethylallyltransferase activity"/>
    <property type="evidence" value="ECO:0007669"/>
    <property type="project" value="UniProtKB-EC"/>
</dbReference>
<evidence type="ECO:0000256" key="10">
    <source>
        <dbReference type="HAMAP-Rule" id="MF_00185"/>
    </source>
</evidence>
<feature type="region of interest" description="Interaction with substrate tRNA" evidence="10">
    <location>
        <begin position="68"/>
        <end position="71"/>
    </location>
</feature>
<evidence type="ECO:0000256" key="6">
    <source>
        <dbReference type="ARBA" id="ARBA00022741"/>
    </source>
</evidence>
<comment type="similarity">
    <text evidence="3 10 13">Belongs to the IPP transferase family.</text>
</comment>
<evidence type="ECO:0000256" key="2">
    <source>
        <dbReference type="ARBA" id="ARBA00003213"/>
    </source>
</evidence>
<dbReference type="EC" id="2.5.1.75" evidence="10"/>
<dbReference type="RefSeq" id="WP_380112829.1">
    <property type="nucleotide sequence ID" value="NZ_JBHSIU010000004.1"/>
</dbReference>
<dbReference type="PANTHER" id="PTHR11088">
    <property type="entry name" value="TRNA DIMETHYLALLYLTRANSFERASE"/>
    <property type="match status" value="1"/>
</dbReference>
<evidence type="ECO:0000256" key="5">
    <source>
        <dbReference type="ARBA" id="ARBA00022694"/>
    </source>
</evidence>
<evidence type="ECO:0000256" key="1">
    <source>
        <dbReference type="ARBA" id="ARBA00001946"/>
    </source>
</evidence>
<keyword evidence="15" id="KW-1185">Reference proteome</keyword>
<reference evidence="15" key="1">
    <citation type="journal article" date="2019" name="Int. J. Syst. Evol. Microbiol.">
        <title>The Global Catalogue of Microorganisms (GCM) 10K type strain sequencing project: providing services to taxonomists for standard genome sequencing and annotation.</title>
        <authorList>
            <consortium name="The Broad Institute Genomics Platform"/>
            <consortium name="The Broad Institute Genome Sequencing Center for Infectious Disease"/>
            <person name="Wu L."/>
            <person name="Ma J."/>
        </authorList>
    </citation>
    <scope>NUCLEOTIDE SEQUENCE [LARGE SCALE GENOMIC DNA]</scope>
    <source>
        <strain evidence="15">CGMCC 4.7152</strain>
    </source>
</reference>
<evidence type="ECO:0000313" key="15">
    <source>
        <dbReference type="Proteomes" id="UP001595912"/>
    </source>
</evidence>